<organism evidence="9 10">
    <name type="scientific">Ficus carica</name>
    <name type="common">Common fig</name>
    <dbReference type="NCBI Taxonomy" id="3494"/>
    <lineage>
        <taxon>Eukaryota</taxon>
        <taxon>Viridiplantae</taxon>
        <taxon>Streptophyta</taxon>
        <taxon>Embryophyta</taxon>
        <taxon>Tracheophyta</taxon>
        <taxon>Spermatophyta</taxon>
        <taxon>Magnoliopsida</taxon>
        <taxon>eudicotyledons</taxon>
        <taxon>Gunneridae</taxon>
        <taxon>Pentapetalae</taxon>
        <taxon>rosids</taxon>
        <taxon>fabids</taxon>
        <taxon>Rosales</taxon>
        <taxon>Moraceae</taxon>
        <taxon>Ficeae</taxon>
        <taxon>Ficus</taxon>
    </lineage>
</organism>
<dbReference type="GO" id="GO:0005886">
    <property type="term" value="C:plasma membrane"/>
    <property type="evidence" value="ECO:0007669"/>
    <property type="project" value="UniProtKB-SubCell"/>
</dbReference>
<keyword evidence="3" id="KW-1003">Cell membrane</keyword>
<dbReference type="Gramene" id="FCD_00005784-RA">
    <property type="protein sequence ID" value="FCD_00005784-RA:cds"/>
    <property type="gene ID" value="FCD_00005784"/>
</dbReference>
<evidence type="ECO:0000256" key="6">
    <source>
        <dbReference type="ARBA" id="ARBA00023136"/>
    </source>
</evidence>
<dbReference type="EMBL" id="BTGU01000006">
    <property type="protein sequence ID" value="GMN36732.1"/>
    <property type="molecule type" value="Genomic_DNA"/>
</dbReference>
<sequence length="117" mass="13261">MDVVVQQCNKSSRAKACPAKGKKGHGGFSRRCAALVKEQRARIYILRRCATMLLCWTLPFSFYLIGDKPVGFLGDSEKVYRTQFSCFFTNRARRSMDSTTTTNGRGAEMEGYLCIWL</sequence>
<evidence type="ECO:0000256" key="8">
    <source>
        <dbReference type="SAM" id="Phobius"/>
    </source>
</evidence>
<keyword evidence="2" id="KW-0217">Developmental protein</keyword>
<dbReference type="PANTHER" id="PTHR33102">
    <property type="entry name" value="DVL19-RELATED-RELATED"/>
    <property type="match status" value="1"/>
</dbReference>
<dbReference type="InterPro" id="IPR051525">
    <property type="entry name" value="DVL_RTFL_regulatory"/>
</dbReference>
<dbReference type="AlphaFoldDB" id="A0AA88D0J4"/>
<keyword evidence="10" id="KW-1185">Reference proteome</keyword>
<keyword evidence="5 8" id="KW-1133">Transmembrane helix</keyword>
<dbReference type="Pfam" id="PF08137">
    <property type="entry name" value="DVL"/>
    <property type="match status" value="1"/>
</dbReference>
<dbReference type="InterPro" id="IPR012552">
    <property type="entry name" value="DVL"/>
</dbReference>
<comment type="subcellular location">
    <subcellularLocation>
        <location evidence="1">Cell membrane</location>
        <topology evidence="1">Single-pass membrane protein</topology>
    </subcellularLocation>
</comment>
<evidence type="ECO:0000256" key="2">
    <source>
        <dbReference type="ARBA" id="ARBA00022473"/>
    </source>
</evidence>
<evidence type="ECO:0000313" key="9">
    <source>
        <dbReference type="EMBL" id="GMN36732.1"/>
    </source>
</evidence>
<comment type="caution">
    <text evidence="9">The sequence shown here is derived from an EMBL/GenBank/DDBJ whole genome shotgun (WGS) entry which is preliminary data.</text>
</comment>
<gene>
    <name evidence="9" type="ORF">TIFTF001_006265</name>
</gene>
<dbReference type="GO" id="GO:0008285">
    <property type="term" value="P:negative regulation of cell population proliferation"/>
    <property type="evidence" value="ECO:0007669"/>
    <property type="project" value="InterPro"/>
</dbReference>
<comment type="similarity">
    <text evidence="7">Belongs to the DVL/RTFL small polypeptides family.</text>
</comment>
<dbReference type="GO" id="GO:0048367">
    <property type="term" value="P:shoot system development"/>
    <property type="evidence" value="ECO:0007669"/>
    <property type="project" value="UniProtKB-ARBA"/>
</dbReference>
<evidence type="ECO:0000256" key="5">
    <source>
        <dbReference type="ARBA" id="ARBA00022989"/>
    </source>
</evidence>
<evidence type="ECO:0000256" key="1">
    <source>
        <dbReference type="ARBA" id="ARBA00004162"/>
    </source>
</evidence>
<accession>A0AA88D0J4</accession>
<keyword evidence="6 8" id="KW-0472">Membrane</keyword>
<evidence type="ECO:0000256" key="7">
    <source>
        <dbReference type="ARBA" id="ARBA00024340"/>
    </source>
</evidence>
<evidence type="ECO:0000256" key="3">
    <source>
        <dbReference type="ARBA" id="ARBA00022475"/>
    </source>
</evidence>
<protein>
    <submittedName>
        <fullName evidence="9">Uncharacterized protein</fullName>
    </submittedName>
</protein>
<feature type="transmembrane region" description="Helical" evidence="8">
    <location>
        <begin position="45"/>
        <end position="65"/>
    </location>
</feature>
<reference evidence="9" key="1">
    <citation type="submission" date="2023-07" db="EMBL/GenBank/DDBJ databases">
        <title>draft genome sequence of fig (Ficus carica).</title>
        <authorList>
            <person name="Takahashi T."/>
            <person name="Nishimura K."/>
        </authorList>
    </citation>
    <scope>NUCLEOTIDE SEQUENCE</scope>
</reference>
<evidence type="ECO:0000313" key="10">
    <source>
        <dbReference type="Proteomes" id="UP001187192"/>
    </source>
</evidence>
<name>A0AA88D0J4_FICCA</name>
<keyword evidence="4 8" id="KW-0812">Transmembrane</keyword>
<dbReference type="Proteomes" id="UP001187192">
    <property type="component" value="Unassembled WGS sequence"/>
</dbReference>
<evidence type="ECO:0000256" key="4">
    <source>
        <dbReference type="ARBA" id="ARBA00022692"/>
    </source>
</evidence>
<proteinExistence type="inferred from homology"/>